<comment type="caution">
    <text evidence="1">The sequence shown here is derived from an EMBL/GenBank/DDBJ whole genome shotgun (WGS) entry which is preliminary data.</text>
</comment>
<protein>
    <submittedName>
        <fullName evidence="1">Uncharacterized protein</fullName>
    </submittedName>
</protein>
<evidence type="ECO:0000313" key="2">
    <source>
        <dbReference type="Proteomes" id="UP000828390"/>
    </source>
</evidence>
<sequence>MLTRSGLHTGPIQAYLVWMDTGPVHPYTGWAEYRASTGLNGLGLIPDQYRLTWSGLNTGPEKAYMIWVEYRTST</sequence>
<reference evidence="1" key="2">
    <citation type="submission" date="2020-11" db="EMBL/GenBank/DDBJ databases">
        <authorList>
            <person name="McCartney M.A."/>
            <person name="Auch B."/>
            <person name="Kono T."/>
            <person name="Mallez S."/>
            <person name="Becker A."/>
            <person name="Gohl D.M."/>
            <person name="Silverstein K.A.T."/>
            <person name="Koren S."/>
            <person name="Bechman K.B."/>
            <person name="Herman A."/>
            <person name="Abrahante J.E."/>
            <person name="Garbe J."/>
        </authorList>
    </citation>
    <scope>NUCLEOTIDE SEQUENCE</scope>
    <source>
        <strain evidence="1">Duluth1</strain>
        <tissue evidence="1">Whole animal</tissue>
    </source>
</reference>
<gene>
    <name evidence="1" type="ORF">DPMN_024160</name>
</gene>
<accession>A0A9D4LMG3</accession>
<evidence type="ECO:0000313" key="1">
    <source>
        <dbReference type="EMBL" id="KAH3861233.1"/>
    </source>
</evidence>
<dbReference type="EMBL" id="JAIWYP010000002">
    <property type="protein sequence ID" value="KAH3861233.1"/>
    <property type="molecule type" value="Genomic_DNA"/>
</dbReference>
<proteinExistence type="predicted"/>
<organism evidence="1 2">
    <name type="scientific">Dreissena polymorpha</name>
    <name type="common">Zebra mussel</name>
    <name type="synonym">Mytilus polymorpha</name>
    <dbReference type="NCBI Taxonomy" id="45954"/>
    <lineage>
        <taxon>Eukaryota</taxon>
        <taxon>Metazoa</taxon>
        <taxon>Spiralia</taxon>
        <taxon>Lophotrochozoa</taxon>
        <taxon>Mollusca</taxon>
        <taxon>Bivalvia</taxon>
        <taxon>Autobranchia</taxon>
        <taxon>Heteroconchia</taxon>
        <taxon>Euheterodonta</taxon>
        <taxon>Imparidentia</taxon>
        <taxon>Neoheterodontei</taxon>
        <taxon>Myida</taxon>
        <taxon>Dreissenoidea</taxon>
        <taxon>Dreissenidae</taxon>
        <taxon>Dreissena</taxon>
    </lineage>
</organism>
<dbReference type="Proteomes" id="UP000828390">
    <property type="component" value="Unassembled WGS sequence"/>
</dbReference>
<name>A0A9D4LMG3_DREPO</name>
<reference evidence="1" key="1">
    <citation type="journal article" date="2019" name="bioRxiv">
        <title>The Genome of the Zebra Mussel, Dreissena polymorpha: A Resource for Invasive Species Research.</title>
        <authorList>
            <person name="McCartney M.A."/>
            <person name="Auch B."/>
            <person name="Kono T."/>
            <person name="Mallez S."/>
            <person name="Zhang Y."/>
            <person name="Obille A."/>
            <person name="Becker A."/>
            <person name="Abrahante J.E."/>
            <person name="Garbe J."/>
            <person name="Badalamenti J.P."/>
            <person name="Herman A."/>
            <person name="Mangelson H."/>
            <person name="Liachko I."/>
            <person name="Sullivan S."/>
            <person name="Sone E.D."/>
            <person name="Koren S."/>
            <person name="Silverstein K.A.T."/>
            <person name="Beckman K.B."/>
            <person name="Gohl D.M."/>
        </authorList>
    </citation>
    <scope>NUCLEOTIDE SEQUENCE</scope>
    <source>
        <strain evidence="1">Duluth1</strain>
        <tissue evidence="1">Whole animal</tissue>
    </source>
</reference>
<dbReference type="AlphaFoldDB" id="A0A9D4LMG3"/>
<keyword evidence="2" id="KW-1185">Reference proteome</keyword>